<dbReference type="AlphaFoldDB" id="A0A0F8YIK5"/>
<organism evidence="1">
    <name type="scientific">marine sediment metagenome</name>
    <dbReference type="NCBI Taxonomy" id="412755"/>
    <lineage>
        <taxon>unclassified sequences</taxon>
        <taxon>metagenomes</taxon>
        <taxon>ecological metagenomes</taxon>
    </lineage>
</organism>
<sequence>MSSAKRKPIVYLAGPISGQSYDGSVDWRHEAHDELVDEMECVSPMRGKEFLDQLEGSLPANNDGWKGQGFKPLEKELIGQHAIIRRDFWDVARCDMLLANLLPAEETSMVSIGTMFELSLALWFRIPVVVVMNEDNIHNHYFVRESAWVVVSTMEEAYTALRMANSSR</sequence>
<evidence type="ECO:0000313" key="1">
    <source>
        <dbReference type="EMBL" id="KKK47856.1"/>
    </source>
</evidence>
<evidence type="ECO:0008006" key="2">
    <source>
        <dbReference type="Google" id="ProtNLM"/>
    </source>
</evidence>
<gene>
    <name evidence="1" type="ORF">LCGC14_3150990</name>
</gene>
<comment type="caution">
    <text evidence="1">The sequence shown here is derived from an EMBL/GenBank/DDBJ whole genome shotgun (WGS) entry which is preliminary data.</text>
</comment>
<dbReference type="InterPro" id="IPR007710">
    <property type="entry name" value="Nucleoside_deoxyribTrfase"/>
</dbReference>
<dbReference type="SUPFAM" id="SSF52309">
    <property type="entry name" value="N-(deoxy)ribosyltransferase-like"/>
    <property type="match status" value="1"/>
</dbReference>
<dbReference type="Gene3D" id="3.40.50.450">
    <property type="match status" value="1"/>
</dbReference>
<protein>
    <recommendedName>
        <fullName evidence="2">Nucleoside 2-deoxyribosyltransferase</fullName>
    </recommendedName>
</protein>
<proteinExistence type="predicted"/>
<accession>A0A0F8YIK5</accession>
<name>A0A0F8YIK5_9ZZZZ</name>
<reference evidence="1" key="1">
    <citation type="journal article" date="2015" name="Nature">
        <title>Complex archaea that bridge the gap between prokaryotes and eukaryotes.</title>
        <authorList>
            <person name="Spang A."/>
            <person name="Saw J.H."/>
            <person name="Jorgensen S.L."/>
            <person name="Zaremba-Niedzwiedzka K."/>
            <person name="Martijn J."/>
            <person name="Lind A.E."/>
            <person name="van Eijk R."/>
            <person name="Schleper C."/>
            <person name="Guy L."/>
            <person name="Ettema T.J."/>
        </authorList>
    </citation>
    <scope>NUCLEOTIDE SEQUENCE</scope>
</reference>
<dbReference type="Pfam" id="PF05014">
    <property type="entry name" value="Nuc_deoxyrib_tr"/>
    <property type="match status" value="1"/>
</dbReference>
<dbReference type="EMBL" id="LAZR01069360">
    <property type="protein sequence ID" value="KKK47856.1"/>
    <property type="molecule type" value="Genomic_DNA"/>
</dbReference>